<dbReference type="InterPro" id="IPR014646">
    <property type="entry name" value="Rfa2/RPA32"/>
</dbReference>
<sequence length="250" mass="27169">MAGESSQSPGGRRDFGQDTLRPVTIKQLVDAEIMGDETRIDNHLLTQITLVAQIRNVVTQTTNTTYKLDDGTGSIEAKQWMDAEAESENSLKHKLVEGEYCRVYGKLKNYNDKRHVAANIIRPLEDMNEVSYHLLDATAVHLHKLHGPPGGASSDAAGANGNQGRAQQSGAAGPLHIGGQDMTGYQPVARKVFQYMFDANQTDEGLHQQKIAADLGLDTAEVARAGDQLLEGGLIYTTIDDSTWAVLEPN</sequence>
<dbReference type="GO" id="GO:0035861">
    <property type="term" value="C:site of double-strand break"/>
    <property type="evidence" value="ECO:0007669"/>
    <property type="project" value="TreeGrafter"/>
</dbReference>
<comment type="similarity">
    <text evidence="2">Belongs to the replication factor A protein 2 family.</text>
</comment>
<dbReference type="Gene3D" id="1.10.10.10">
    <property type="entry name" value="Winged helix-like DNA-binding domain superfamily/Winged helix DNA-binding domain"/>
    <property type="match status" value="1"/>
</dbReference>
<feature type="domain" description="OB" evidence="7">
    <location>
        <begin position="48"/>
        <end position="123"/>
    </location>
</feature>
<dbReference type="InterPro" id="IPR014892">
    <property type="entry name" value="RPA_C"/>
</dbReference>
<dbReference type="InterPro" id="IPR036390">
    <property type="entry name" value="WH_DNA-bd_sf"/>
</dbReference>
<evidence type="ECO:0000256" key="2">
    <source>
        <dbReference type="ARBA" id="ARBA00007815"/>
    </source>
</evidence>
<dbReference type="PIRSF" id="PIRSF036949">
    <property type="entry name" value="RPA32"/>
    <property type="match status" value="1"/>
</dbReference>
<dbReference type="GO" id="GO:0003697">
    <property type="term" value="F:single-stranded DNA binding"/>
    <property type="evidence" value="ECO:0007669"/>
    <property type="project" value="TreeGrafter"/>
</dbReference>
<dbReference type="Proteomes" id="UP000240883">
    <property type="component" value="Unassembled WGS sequence"/>
</dbReference>
<dbReference type="GO" id="GO:0000781">
    <property type="term" value="C:chromosome, telomeric region"/>
    <property type="evidence" value="ECO:0007669"/>
    <property type="project" value="TreeGrafter"/>
</dbReference>
<evidence type="ECO:0000256" key="6">
    <source>
        <dbReference type="SAM" id="MobiDB-lite"/>
    </source>
</evidence>
<evidence type="ECO:0000259" key="8">
    <source>
        <dbReference type="Pfam" id="PF08784"/>
    </source>
</evidence>
<dbReference type="GO" id="GO:0006260">
    <property type="term" value="P:DNA replication"/>
    <property type="evidence" value="ECO:0007669"/>
    <property type="project" value="UniProtKB-KW"/>
</dbReference>
<protein>
    <submittedName>
        <fullName evidence="9">Replication protein A, subunit RPA32</fullName>
    </submittedName>
</protein>
<keyword evidence="4" id="KW-0238">DNA-binding</keyword>
<comment type="subcellular location">
    <subcellularLocation>
        <location evidence="1">Nucleus</location>
    </subcellularLocation>
</comment>
<evidence type="ECO:0000313" key="9">
    <source>
        <dbReference type="EMBL" id="PSN72842.1"/>
    </source>
</evidence>
<evidence type="ECO:0000256" key="4">
    <source>
        <dbReference type="ARBA" id="ARBA00023125"/>
    </source>
</evidence>
<dbReference type="SUPFAM" id="SSF46785">
    <property type="entry name" value="Winged helix' DNA-binding domain"/>
    <property type="match status" value="1"/>
</dbReference>
<dbReference type="PANTHER" id="PTHR13989:SF16">
    <property type="entry name" value="REPLICATION PROTEIN A2"/>
    <property type="match status" value="1"/>
</dbReference>
<dbReference type="SUPFAM" id="SSF50249">
    <property type="entry name" value="Nucleic acid-binding proteins"/>
    <property type="match status" value="1"/>
</dbReference>
<dbReference type="GO" id="GO:0005662">
    <property type="term" value="C:DNA replication factor A complex"/>
    <property type="evidence" value="ECO:0007669"/>
    <property type="project" value="TreeGrafter"/>
</dbReference>
<accession>A0A2T2P588</accession>
<dbReference type="CDD" id="cd04478">
    <property type="entry name" value="RPA2_DBD_D"/>
    <property type="match status" value="1"/>
</dbReference>
<dbReference type="GO" id="GO:0000724">
    <property type="term" value="P:double-strand break repair via homologous recombination"/>
    <property type="evidence" value="ECO:0007669"/>
    <property type="project" value="TreeGrafter"/>
</dbReference>
<keyword evidence="3" id="KW-0235">DNA replication</keyword>
<dbReference type="Pfam" id="PF01336">
    <property type="entry name" value="tRNA_anti-codon"/>
    <property type="match status" value="1"/>
</dbReference>
<dbReference type="InterPro" id="IPR012340">
    <property type="entry name" value="NA-bd_OB-fold"/>
</dbReference>
<dbReference type="PANTHER" id="PTHR13989">
    <property type="entry name" value="REPLICATION PROTEIN A-RELATED"/>
    <property type="match status" value="1"/>
</dbReference>
<dbReference type="OrthoDB" id="25571at2759"/>
<organism evidence="9 10">
    <name type="scientific">Corynespora cassiicola Philippines</name>
    <dbReference type="NCBI Taxonomy" id="1448308"/>
    <lineage>
        <taxon>Eukaryota</taxon>
        <taxon>Fungi</taxon>
        <taxon>Dikarya</taxon>
        <taxon>Ascomycota</taxon>
        <taxon>Pezizomycotina</taxon>
        <taxon>Dothideomycetes</taxon>
        <taxon>Pleosporomycetidae</taxon>
        <taxon>Pleosporales</taxon>
        <taxon>Corynesporascaceae</taxon>
        <taxon>Corynespora</taxon>
    </lineage>
</organism>
<dbReference type="Gene3D" id="2.40.50.140">
    <property type="entry name" value="Nucleic acid-binding proteins"/>
    <property type="match status" value="1"/>
</dbReference>
<evidence type="ECO:0000256" key="3">
    <source>
        <dbReference type="ARBA" id="ARBA00022705"/>
    </source>
</evidence>
<proteinExistence type="inferred from homology"/>
<evidence type="ECO:0000313" key="10">
    <source>
        <dbReference type="Proteomes" id="UP000240883"/>
    </source>
</evidence>
<dbReference type="GO" id="GO:0006289">
    <property type="term" value="P:nucleotide-excision repair"/>
    <property type="evidence" value="ECO:0007669"/>
    <property type="project" value="TreeGrafter"/>
</dbReference>
<dbReference type="STRING" id="1448308.A0A2T2P588"/>
<feature type="compositionally biased region" description="Low complexity" evidence="6">
    <location>
        <begin position="151"/>
        <end position="173"/>
    </location>
</feature>
<dbReference type="Pfam" id="PF08784">
    <property type="entry name" value="RPA_C"/>
    <property type="match status" value="1"/>
</dbReference>
<evidence type="ECO:0000256" key="5">
    <source>
        <dbReference type="ARBA" id="ARBA00023242"/>
    </source>
</evidence>
<gene>
    <name evidence="9" type="ORF">BS50DRAFT_513707</name>
</gene>
<dbReference type="AlphaFoldDB" id="A0A2T2P588"/>
<keyword evidence="10" id="KW-1185">Reference proteome</keyword>
<feature type="domain" description="Replication protein A C-terminal" evidence="8">
    <location>
        <begin position="141"/>
        <end position="241"/>
    </location>
</feature>
<evidence type="ECO:0000256" key="1">
    <source>
        <dbReference type="ARBA" id="ARBA00004123"/>
    </source>
</evidence>
<feature type="region of interest" description="Disordered" evidence="6">
    <location>
        <begin position="146"/>
        <end position="178"/>
    </location>
</feature>
<dbReference type="InterPro" id="IPR036388">
    <property type="entry name" value="WH-like_DNA-bd_sf"/>
</dbReference>
<dbReference type="InterPro" id="IPR040260">
    <property type="entry name" value="RFA2-like"/>
</dbReference>
<dbReference type="InterPro" id="IPR004365">
    <property type="entry name" value="NA-bd_OB_tRNA"/>
</dbReference>
<name>A0A2T2P588_CORCC</name>
<dbReference type="EMBL" id="KZ678129">
    <property type="protein sequence ID" value="PSN72842.1"/>
    <property type="molecule type" value="Genomic_DNA"/>
</dbReference>
<evidence type="ECO:0000259" key="7">
    <source>
        <dbReference type="Pfam" id="PF01336"/>
    </source>
</evidence>
<keyword evidence="5" id="KW-0539">Nucleus</keyword>
<reference evidence="9 10" key="1">
    <citation type="journal article" date="2018" name="Front. Microbiol.">
        <title>Genome-Wide Analysis of Corynespora cassiicola Leaf Fall Disease Putative Effectors.</title>
        <authorList>
            <person name="Lopez D."/>
            <person name="Ribeiro S."/>
            <person name="Label P."/>
            <person name="Fumanal B."/>
            <person name="Venisse J.S."/>
            <person name="Kohler A."/>
            <person name="de Oliveira R.R."/>
            <person name="Labutti K."/>
            <person name="Lipzen A."/>
            <person name="Lail K."/>
            <person name="Bauer D."/>
            <person name="Ohm R.A."/>
            <person name="Barry K.W."/>
            <person name="Spatafora J."/>
            <person name="Grigoriev I.V."/>
            <person name="Martin F.M."/>
            <person name="Pujade-Renaud V."/>
        </authorList>
    </citation>
    <scope>NUCLEOTIDE SEQUENCE [LARGE SCALE GENOMIC DNA]</scope>
    <source>
        <strain evidence="9 10">Philippines</strain>
    </source>
</reference>